<dbReference type="AlphaFoldDB" id="A0A409YYZ6"/>
<gene>
    <name evidence="3" type="ORF">CVT24_001162</name>
</gene>
<feature type="compositionally biased region" description="Basic and acidic residues" evidence="1">
    <location>
        <begin position="292"/>
        <end position="304"/>
    </location>
</feature>
<evidence type="ECO:0000259" key="2">
    <source>
        <dbReference type="Pfam" id="PF20149"/>
    </source>
</evidence>
<accession>A0A409YYZ6</accession>
<dbReference type="Pfam" id="PF20149">
    <property type="entry name" value="DUF6532"/>
    <property type="match status" value="1"/>
</dbReference>
<reference evidence="3 4" key="1">
    <citation type="journal article" date="2018" name="Evol. Lett.">
        <title>Horizontal gene cluster transfer increased hallucinogenic mushroom diversity.</title>
        <authorList>
            <person name="Reynolds H.T."/>
            <person name="Vijayakumar V."/>
            <person name="Gluck-Thaler E."/>
            <person name="Korotkin H.B."/>
            <person name="Matheny P.B."/>
            <person name="Slot J.C."/>
        </authorList>
    </citation>
    <scope>NUCLEOTIDE SEQUENCE [LARGE SCALE GENOMIC DNA]</scope>
    <source>
        <strain evidence="3 4">2629</strain>
    </source>
</reference>
<evidence type="ECO:0000313" key="3">
    <source>
        <dbReference type="EMBL" id="PPR08262.1"/>
    </source>
</evidence>
<feature type="region of interest" description="Disordered" evidence="1">
    <location>
        <begin position="1"/>
        <end position="425"/>
    </location>
</feature>
<name>A0A409YYZ6_9AGAR</name>
<dbReference type="STRING" id="181874.A0A409YYZ6"/>
<feature type="compositionally biased region" description="Polar residues" evidence="1">
    <location>
        <begin position="138"/>
        <end position="152"/>
    </location>
</feature>
<feature type="compositionally biased region" description="Basic and acidic residues" evidence="1">
    <location>
        <begin position="153"/>
        <end position="162"/>
    </location>
</feature>
<feature type="compositionally biased region" description="Basic and acidic residues" evidence="1">
    <location>
        <begin position="182"/>
        <end position="194"/>
    </location>
</feature>
<feature type="compositionally biased region" description="Basic and acidic residues" evidence="1">
    <location>
        <begin position="717"/>
        <end position="727"/>
    </location>
</feature>
<comment type="caution">
    <text evidence="3">The sequence shown here is derived from an EMBL/GenBank/DDBJ whole genome shotgun (WGS) entry which is preliminary data.</text>
</comment>
<dbReference type="Proteomes" id="UP000284842">
    <property type="component" value="Unassembled WGS sequence"/>
</dbReference>
<feature type="domain" description="DUF6532" evidence="2">
    <location>
        <begin position="440"/>
        <end position="651"/>
    </location>
</feature>
<protein>
    <recommendedName>
        <fullName evidence="2">DUF6532 domain-containing protein</fullName>
    </recommendedName>
</protein>
<evidence type="ECO:0000313" key="4">
    <source>
        <dbReference type="Proteomes" id="UP000284842"/>
    </source>
</evidence>
<evidence type="ECO:0000256" key="1">
    <source>
        <dbReference type="SAM" id="MobiDB-lite"/>
    </source>
</evidence>
<dbReference type="InParanoid" id="A0A409YYZ6"/>
<feature type="compositionally biased region" description="Basic and acidic residues" evidence="1">
    <location>
        <begin position="317"/>
        <end position="330"/>
    </location>
</feature>
<organism evidence="3 4">
    <name type="scientific">Panaeolus cyanescens</name>
    <dbReference type="NCBI Taxonomy" id="181874"/>
    <lineage>
        <taxon>Eukaryota</taxon>
        <taxon>Fungi</taxon>
        <taxon>Dikarya</taxon>
        <taxon>Basidiomycota</taxon>
        <taxon>Agaricomycotina</taxon>
        <taxon>Agaricomycetes</taxon>
        <taxon>Agaricomycetidae</taxon>
        <taxon>Agaricales</taxon>
        <taxon>Agaricineae</taxon>
        <taxon>Galeropsidaceae</taxon>
        <taxon>Panaeolus</taxon>
    </lineage>
</organism>
<dbReference type="EMBL" id="NHTK01000047">
    <property type="protein sequence ID" value="PPR08262.1"/>
    <property type="molecule type" value="Genomic_DNA"/>
</dbReference>
<feature type="compositionally biased region" description="Polar residues" evidence="1">
    <location>
        <begin position="167"/>
        <end position="179"/>
    </location>
</feature>
<feature type="compositionally biased region" description="Low complexity" evidence="1">
    <location>
        <begin position="331"/>
        <end position="342"/>
    </location>
</feature>
<sequence length="727" mass="81421">MVRTRRQGIVNSEDEEENVVVAKNKRNRPQFEEDEEDEVEMVQNTAKPTKKRRKEKVNGKEKEREKEITFDPDVERRNAALMDNEHSSDIEFPPMDEPQWEDDNPSFSDEGPNDYFPSLGGNEGDVDFVDASAGGSRLGQSGKQPKPLSSRNLVDKAHHQDPRYANSRPSSAGGSSKYQRLSHHDQDDGNDRNRNRNRNFDQQGQDNTYNQDKGDQGNDRNGGQRSQVNDHNRGQRAQVNDHNRGQRAQVNDHNRGQRAQDEGRGQRAQVNDHNRGQRAQDERGQNNNRNRNASEHNRAHDSTGKGKSKARNLDAGTRARGDPSRGKSSEAKSTTRSTSGSKKGAGGTGREKEGGKRPASRSSKHPADPGNGTDEEEAMEDGWDHLDNGMSVSNVSSETKTRGHGTVSASSSAAKTSNKKNGRIHQSSFPSVVQDFAIQAKSQLRYLYVYDDPFPVDDENGITKHEYVMKVLKGMGTEPEGQFSVAWSYLNQIGNEATLMNLITFAWYGRGYLSCHLITIARNLVPAHYGFSTNPDPEAVKDQVSWLLTGYVFIFDKADPVKKEYDNTAPFASQLLVNVIQDTWFPNNRRKLDLKASSRARKEKKLTVPMVLLAATAMAHILCEYSMGTKPLGPTNFAEAGAKTYYLTLKQQWDNVKKNVPNFERYTLKQLFKRAACDFDVFTQVSSQPIAEVDFAAMQAKCSTEMSSDSEDEDGNASDHEERHNRT</sequence>
<keyword evidence="4" id="KW-1185">Reference proteome</keyword>
<proteinExistence type="predicted"/>
<dbReference type="InterPro" id="IPR045341">
    <property type="entry name" value="DUF6532"/>
</dbReference>
<feature type="compositionally biased region" description="Basic and acidic residues" evidence="1">
    <location>
        <begin position="56"/>
        <end position="89"/>
    </location>
</feature>
<feature type="compositionally biased region" description="Basic and acidic residues" evidence="1">
    <location>
        <begin position="228"/>
        <end position="284"/>
    </location>
</feature>
<feature type="region of interest" description="Disordered" evidence="1">
    <location>
        <begin position="704"/>
        <end position="727"/>
    </location>
</feature>
<dbReference type="OrthoDB" id="2790754at2759"/>